<evidence type="ECO:0000313" key="2">
    <source>
        <dbReference type="EMBL" id="RMZ72682.1"/>
    </source>
</evidence>
<dbReference type="AlphaFoldDB" id="A0A3M7ME14"/>
<protein>
    <submittedName>
        <fullName evidence="2">Rnase p rpr2 rpp21 snm1 subunit domain-containing</fullName>
    </submittedName>
</protein>
<name>A0A3M7ME14_9PLEO</name>
<keyword evidence="3" id="KW-1185">Reference proteome</keyword>
<dbReference type="EMBL" id="KE747833">
    <property type="protein sequence ID" value="RMZ72682.1"/>
    <property type="molecule type" value="Genomic_DNA"/>
</dbReference>
<reference evidence="2 3" key="1">
    <citation type="journal article" date="2014" name="PLoS ONE">
        <title>De novo Genome Assembly of the Fungal Plant Pathogen Pyrenophora semeniperda.</title>
        <authorList>
            <person name="Soliai M.M."/>
            <person name="Meyer S.E."/>
            <person name="Udall J.A."/>
            <person name="Elzinga D.E."/>
            <person name="Hermansen R.A."/>
            <person name="Bodily P.M."/>
            <person name="Hart A.A."/>
            <person name="Coleman C.E."/>
        </authorList>
    </citation>
    <scope>NUCLEOTIDE SEQUENCE [LARGE SCALE GENOMIC DNA]</scope>
    <source>
        <strain evidence="2 3">CCB06</strain>
        <tissue evidence="2">Mycelium</tissue>
    </source>
</reference>
<accession>A0A3M7ME14</accession>
<dbReference type="Proteomes" id="UP000265663">
    <property type="component" value="Unassembled WGS sequence"/>
</dbReference>
<evidence type="ECO:0000256" key="1">
    <source>
        <dbReference type="SAM" id="MobiDB-lite"/>
    </source>
</evidence>
<evidence type="ECO:0000313" key="3">
    <source>
        <dbReference type="Proteomes" id="UP000265663"/>
    </source>
</evidence>
<proteinExistence type="predicted"/>
<dbReference type="OrthoDB" id="438080at2759"/>
<sequence>MPATSLGTELATRTRQSINEVGDKGPKTLNATSKQRQKARRGGLQAMLEKKKTEAAGMGGLDFMDFAM</sequence>
<feature type="region of interest" description="Disordered" evidence="1">
    <location>
        <begin position="1"/>
        <end position="44"/>
    </location>
</feature>
<gene>
    <name evidence="2" type="ORF">GMOD_00007698</name>
</gene>
<feature type="compositionally biased region" description="Polar residues" evidence="1">
    <location>
        <begin position="1"/>
        <end position="19"/>
    </location>
</feature>
<organism evidence="2 3">
    <name type="scientific">Pyrenophora seminiperda CCB06</name>
    <dbReference type="NCBI Taxonomy" id="1302712"/>
    <lineage>
        <taxon>Eukaryota</taxon>
        <taxon>Fungi</taxon>
        <taxon>Dikarya</taxon>
        <taxon>Ascomycota</taxon>
        <taxon>Pezizomycotina</taxon>
        <taxon>Dothideomycetes</taxon>
        <taxon>Pleosporomycetidae</taxon>
        <taxon>Pleosporales</taxon>
        <taxon>Pleosporineae</taxon>
        <taxon>Pleosporaceae</taxon>
        <taxon>Pyrenophora</taxon>
    </lineage>
</organism>